<dbReference type="InterPro" id="IPR001348">
    <property type="entry name" value="ATP_PRibTrfase_HisG"/>
</dbReference>
<evidence type="ECO:0000256" key="6">
    <source>
        <dbReference type="ARBA" id="ARBA00011946"/>
    </source>
</evidence>
<protein>
    <recommendedName>
        <fullName evidence="7 16">ATP phosphoribosyltransferase</fullName>
        <shortName evidence="16">ATP-PRT</shortName>
        <shortName evidence="16">ATP-PRTase</shortName>
        <ecNumber evidence="6 16">2.4.2.17</ecNumber>
    </recommendedName>
</protein>
<evidence type="ECO:0000256" key="14">
    <source>
        <dbReference type="ARBA" id="ARBA00023102"/>
    </source>
</evidence>
<dbReference type="AlphaFoldDB" id="A0A511W7P2"/>
<evidence type="ECO:0000256" key="8">
    <source>
        <dbReference type="ARBA" id="ARBA00022490"/>
    </source>
</evidence>
<evidence type="ECO:0000256" key="10">
    <source>
        <dbReference type="ARBA" id="ARBA00022676"/>
    </source>
</evidence>
<evidence type="ECO:0000256" key="5">
    <source>
        <dbReference type="ARBA" id="ARBA00011496"/>
    </source>
</evidence>
<keyword evidence="11 16" id="KW-0808">Transferase</keyword>
<accession>A0A511W7P2</accession>
<keyword evidence="14 16" id="KW-0368">Histidine biosynthesis</keyword>
<comment type="function">
    <text evidence="15 16">Catalyzes the condensation of ATP and 5-phosphoribose 1-diphosphate to form N'-(5'-phosphoribosyl)-ATP (PR-ATP). Has a crucial role in the pathway because the rate of histidine biosynthesis seems to be controlled primarily by regulation of HisG enzymatic activity.</text>
</comment>
<dbReference type="FunFam" id="3.40.190.10:FF:000011">
    <property type="entry name" value="ATP phosphoribosyltransferase"/>
    <property type="match status" value="1"/>
</dbReference>
<comment type="subcellular location">
    <subcellularLocation>
        <location evidence="2 16">Cytoplasm</location>
    </subcellularLocation>
</comment>
<keyword evidence="8 16" id="KW-0963">Cytoplasm</keyword>
<dbReference type="Pfam" id="PF01634">
    <property type="entry name" value="HisG"/>
    <property type="match status" value="1"/>
</dbReference>
<evidence type="ECO:0000256" key="13">
    <source>
        <dbReference type="ARBA" id="ARBA00022840"/>
    </source>
</evidence>
<comment type="subunit">
    <text evidence="5 16">Heteromultimer composed of HisG and HisZ subunits.</text>
</comment>
<dbReference type="Gene3D" id="3.40.190.10">
    <property type="entry name" value="Periplasmic binding protein-like II"/>
    <property type="match status" value="2"/>
</dbReference>
<dbReference type="FunFam" id="3.40.190.10:FF:000008">
    <property type="entry name" value="ATP phosphoribosyltransferase"/>
    <property type="match status" value="1"/>
</dbReference>
<keyword evidence="9 16" id="KW-0028">Amino-acid biosynthesis</keyword>
<dbReference type="HAMAP" id="MF_01018">
    <property type="entry name" value="HisG_Short"/>
    <property type="match status" value="1"/>
</dbReference>
<organism evidence="18 19">
    <name type="scientific">Alkalibacillus haloalkaliphilus</name>
    <dbReference type="NCBI Taxonomy" id="94136"/>
    <lineage>
        <taxon>Bacteria</taxon>
        <taxon>Bacillati</taxon>
        <taxon>Bacillota</taxon>
        <taxon>Bacilli</taxon>
        <taxon>Bacillales</taxon>
        <taxon>Bacillaceae</taxon>
        <taxon>Alkalibacillus</taxon>
    </lineage>
</organism>
<comment type="pathway">
    <text evidence="3 16">Amino-acid biosynthesis; L-histidine biosynthesis; L-histidine from 5-phospho-alpha-D-ribose 1-diphosphate: step 1/9.</text>
</comment>
<evidence type="ECO:0000256" key="11">
    <source>
        <dbReference type="ARBA" id="ARBA00022679"/>
    </source>
</evidence>
<dbReference type="EMBL" id="BJYA01000025">
    <property type="protein sequence ID" value="GEN47115.1"/>
    <property type="molecule type" value="Genomic_DNA"/>
</dbReference>
<keyword evidence="13 16" id="KW-0067">ATP-binding</keyword>
<gene>
    <name evidence="16 18" type="primary">hisG</name>
    <name evidence="18" type="ORF">AHA02nite_28910</name>
</gene>
<evidence type="ECO:0000259" key="17">
    <source>
        <dbReference type="Pfam" id="PF01634"/>
    </source>
</evidence>
<dbReference type="PANTHER" id="PTHR21403">
    <property type="entry name" value="ATP PHOSPHORIBOSYLTRANSFERASE ATP-PRTASE"/>
    <property type="match status" value="1"/>
</dbReference>
<dbReference type="InterPro" id="IPR018198">
    <property type="entry name" value="ATP_PRibTrfase_CS"/>
</dbReference>
<dbReference type="GO" id="GO:0005524">
    <property type="term" value="F:ATP binding"/>
    <property type="evidence" value="ECO:0007669"/>
    <property type="project" value="UniProtKB-KW"/>
</dbReference>
<dbReference type="SUPFAM" id="SSF53850">
    <property type="entry name" value="Periplasmic binding protein-like II"/>
    <property type="match status" value="1"/>
</dbReference>
<sequence length="217" mass="23697">METIKIALAKGRLADLSIELFEQIGLKFTSYHEKSRKLMFTSDDGHYELILVKATDVGTYVENGAADIGVAGKDTLLEAGVDVFEVVDLGFGRCRFAVAGEPGVSLNQYHHLTVGTKYPKITNDYFKAQGKQIETIKLNGSVELAPLVGLSDVVVDIVETGSTLKENNLVIIENMMDISARLVTNKASFKTKDEKIRPLIDQVKSIVDSKGSVTNES</sequence>
<evidence type="ECO:0000256" key="9">
    <source>
        <dbReference type="ARBA" id="ARBA00022605"/>
    </source>
</evidence>
<evidence type="ECO:0000256" key="4">
    <source>
        <dbReference type="ARBA" id="ARBA00009489"/>
    </source>
</evidence>
<comment type="similarity">
    <text evidence="4 16">Belongs to the ATP phosphoribosyltransferase family. Short subfamily.</text>
</comment>
<keyword evidence="12 16" id="KW-0547">Nucleotide-binding</keyword>
<comment type="caution">
    <text evidence="18">The sequence shown here is derived from an EMBL/GenBank/DDBJ whole genome shotgun (WGS) entry which is preliminary data.</text>
</comment>
<dbReference type="RefSeq" id="WP_146818514.1">
    <property type="nucleotide sequence ID" value="NZ_BJYA01000025.1"/>
</dbReference>
<proteinExistence type="inferred from homology"/>
<dbReference type="InterPro" id="IPR013820">
    <property type="entry name" value="ATP_PRibTrfase_cat"/>
</dbReference>
<feature type="domain" description="ATP phosphoribosyltransferase catalytic" evidence="17">
    <location>
        <begin position="53"/>
        <end position="204"/>
    </location>
</feature>
<evidence type="ECO:0000256" key="16">
    <source>
        <dbReference type="HAMAP-Rule" id="MF_01018"/>
    </source>
</evidence>
<name>A0A511W7P2_9BACI</name>
<dbReference type="EC" id="2.4.2.17" evidence="6 16"/>
<dbReference type="UniPathway" id="UPA00031">
    <property type="reaction ID" value="UER00006"/>
</dbReference>
<evidence type="ECO:0000256" key="3">
    <source>
        <dbReference type="ARBA" id="ARBA00004667"/>
    </source>
</evidence>
<dbReference type="InterPro" id="IPR024893">
    <property type="entry name" value="ATP_PRibTrfase_HisG_short"/>
</dbReference>
<evidence type="ECO:0000313" key="18">
    <source>
        <dbReference type="EMBL" id="GEN47115.1"/>
    </source>
</evidence>
<dbReference type="NCBIfam" id="TIGR00070">
    <property type="entry name" value="hisG"/>
    <property type="match status" value="1"/>
</dbReference>
<dbReference type="PANTHER" id="PTHR21403:SF8">
    <property type="entry name" value="ATP PHOSPHORIBOSYLTRANSFERASE"/>
    <property type="match status" value="1"/>
</dbReference>
<dbReference type="GO" id="GO:0003879">
    <property type="term" value="F:ATP phosphoribosyltransferase activity"/>
    <property type="evidence" value="ECO:0007669"/>
    <property type="project" value="UniProtKB-UniRule"/>
</dbReference>
<evidence type="ECO:0000256" key="1">
    <source>
        <dbReference type="ARBA" id="ARBA00000915"/>
    </source>
</evidence>
<dbReference type="CDD" id="cd13595">
    <property type="entry name" value="PBP2_HisGs"/>
    <property type="match status" value="1"/>
</dbReference>
<reference evidence="18 19" key="1">
    <citation type="submission" date="2019-07" db="EMBL/GenBank/DDBJ databases">
        <title>Whole genome shotgun sequence of Alkalibacillus haloalkaliphilus NBRC 103110.</title>
        <authorList>
            <person name="Hosoyama A."/>
            <person name="Uohara A."/>
            <person name="Ohji S."/>
            <person name="Ichikawa N."/>
        </authorList>
    </citation>
    <scope>NUCLEOTIDE SEQUENCE [LARGE SCALE GENOMIC DNA]</scope>
    <source>
        <strain evidence="18 19">NBRC 103110</strain>
    </source>
</reference>
<dbReference type="Proteomes" id="UP000321440">
    <property type="component" value="Unassembled WGS sequence"/>
</dbReference>
<dbReference type="GO" id="GO:0000105">
    <property type="term" value="P:L-histidine biosynthetic process"/>
    <property type="evidence" value="ECO:0007669"/>
    <property type="project" value="UniProtKB-UniRule"/>
</dbReference>
<comment type="domain">
    <text evidence="16">Lacks the C-terminal regulatory region which is replaced by HisZ.</text>
</comment>
<dbReference type="PROSITE" id="PS01316">
    <property type="entry name" value="ATP_P_PHORIBOSYLTR"/>
    <property type="match status" value="1"/>
</dbReference>
<evidence type="ECO:0000256" key="2">
    <source>
        <dbReference type="ARBA" id="ARBA00004496"/>
    </source>
</evidence>
<comment type="catalytic activity">
    <reaction evidence="1 16">
        <text>1-(5-phospho-beta-D-ribosyl)-ATP + diphosphate = 5-phospho-alpha-D-ribose 1-diphosphate + ATP</text>
        <dbReference type="Rhea" id="RHEA:18473"/>
        <dbReference type="ChEBI" id="CHEBI:30616"/>
        <dbReference type="ChEBI" id="CHEBI:33019"/>
        <dbReference type="ChEBI" id="CHEBI:58017"/>
        <dbReference type="ChEBI" id="CHEBI:73183"/>
        <dbReference type="EC" id="2.4.2.17"/>
    </reaction>
</comment>
<evidence type="ECO:0000313" key="19">
    <source>
        <dbReference type="Proteomes" id="UP000321440"/>
    </source>
</evidence>
<evidence type="ECO:0000256" key="15">
    <source>
        <dbReference type="ARBA" id="ARBA00024861"/>
    </source>
</evidence>
<keyword evidence="10 16" id="KW-0328">Glycosyltransferase</keyword>
<dbReference type="OrthoDB" id="9801867at2"/>
<keyword evidence="19" id="KW-1185">Reference proteome</keyword>
<evidence type="ECO:0000256" key="7">
    <source>
        <dbReference type="ARBA" id="ARBA00020998"/>
    </source>
</evidence>
<evidence type="ECO:0000256" key="12">
    <source>
        <dbReference type="ARBA" id="ARBA00022741"/>
    </source>
</evidence>
<dbReference type="GO" id="GO:0005737">
    <property type="term" value="C:cytoplasm"/>
    <property type="evidence" value="ECO:0007669"/>
    <property type="project" value="UniProtKB-SubCell"/>
</dbReference>